<dbReference type="Proteomes" id="UP000004508">
    <property type="component" value="Unassembled WGS sequence"/>
</dbReference>
<organism evidence="1 2">
    <name type="scientific">Ktedonobacter racemifer DSM 44963</name>
    <dbReference type="NCBI Taxonomy" id="485913"/>
    <lineage>
        <taxon>Bacteria</taxon>
        <taxon>Bacillati</taxon>
        <taxon>Chloroflexota</taxon>
        <taxon>Ktedonobacteria</taxon>
        <taxon>Ktedonobacterales</taxon>
        <taxon>Ktedonobacteraceae</taxon>
        <taxon>Ktedonobacter</taxon>
    </lineage>
</organism>
<comment type="caution">
    <text evidence="1">The sequence shown here is derived from an EMBL/GenBank/DDBJ whole genome shotgun (WGS) entry which is preliminary data.</text>
</comment>
<reference evidence="1 2" key="1">
    <citation type="journal article" date="2011" name="Stand. Genomic Sci.">
        <title>Non-contiguous finished genome sequence and contextual data of the filamentous soil bacterium Ktedonobacter racemifer type strain (SOSP1-21).</title>
        <authorList>
            <person name="Chang Y.J."/>
            <person name="Land M."/>
            <person name="Hauser L."/>
            <person name="Chertkov O."/>
            <person name="Del Rio T.G."/>
            <person name="Nolan M."/>
            <person name="Copeland A."/>
            <person name="Tice H."/>
            <person name="Cheng J.F."/>
            <person name="Lucas S."/>
            <person name="Han C."/>
            <person name="Goodwin L."/>
            <person name="Pitluck S."/>
            <person name="Ivanova N."/>
            <person name="Ovchinikova G."/>
            <person name="Pati A."/>
            <person name="Chen A."/>
            <person name="Palaniappan K."/>
            <person name="Mavromatis K."/>
            <person name="Liolios K."/>
            <person name="Brettin T."/>
            <person name="Fiebig A."/>
            <person name="Rohde M."/>
            <person name="Abt B."/>
            <person name="Goker M."/>
            <person name="Detter J.C."/>
            <person name="Woyke T."/>
            <person name="Bristow J."/>
            <person name="Eisen J.A."/>
            <person name="Markowitz V."/>
            <person name="Hugenholtz P."/>
            <person name="Kyrpides N.C."/>
            <person name="Klenk H.P."/>
            <person name="Lapidus A."/>
        </authorList>
    </citation>
    <scope>NUCLEOTIDE SEQUENCE [LARGE SCALE GENOMIC DNA]</scope>
    <source>
        <strain evidence="2">DSM 44963</strain>
    </source>
</reference>
<dbReference type="AlphaFoldDB" id="D6TJ56"/>
<dbReference type="EMBL" id="ADVG01000001">
    <property type="protein sequence ID" value="EFH89463.1"/>
    <property type="molecule type" value="Genomic_DNA"/>
</dbReference>
<name>D6TJ56_KTERA</name>
<sequence>MADQYSARSCIDPCCSSPARTFRPTTYLIHTPRWLSLALLYDILRDRSNFLFFGDSIYGRKDLNHK</sequence>
<dbReference type="InParanoid" id="D6TJ56"/>
<keyword evidence="2" id="KW-1185">Reference proteome</keyword>
<proteinExistence type="predicted"/>
<dbReference type="STRING" id="485913.Krac_11021"/>
<evidence type="ECO:0000313" key="2">
    <source>
        <dbReference type="Proteomes" id="UP000004508"/>
    </source>
</evidence>
<accession>D6TJ56</accession>
<gene>
    <name evidence="1" type="ORF">Krac_11021</name>
</gene>
<protein>
    <submittedName>
        <fullName evidence="1">Uncharacterized protein</fullName>
    </submittedName>
</protein>
<evidence type="ECO:0000313" key="1">
    <source>
        <dbReference type="EMBL" id="EFH89463.1"/>
    </source>
</evidence>